<proteinExistence type="predicted"/>
<sequence length="259" mass="28612">MKKGLVLLIALFCIQQAKSQVLISLIFGDKLNSPFLEFGLEGGINLSDISNLDSSGTNPGFNLGFYFDIRSKQNPAWMINTGVIVKSPMGARDIPVYSLNDVNLDNTFAGGSVNREIRYFNVPILIKYQFKNRIYLKAGPQLGLLASAFDQFKNEINDNDVVYKKKIRDQIRVIDAGIAFGTGYHMNVGNGLNFTIQYYYGLVPVMKGDGPNTNNKSLYLTAGIPIGKGKAAQRRAAQEAELNKVILPEDEAPQPQPKK</sequence>
<reference evidence="3 4" key="1">
    <citation type="submission" date="2016-10" db="EMBL/GenBank/DDBJ databases">
        <title>Draft Genome Sequence of Rhizobacteria Flavobacterium johnsoniae CI04.</title>
        <authorList>
            <person name="Bravo J.I."/>
            <person name="Lozano G.L."/>
            <person name="Handelsman J."/>
        </authorList>
    </citation>
    <scope>NUCLEOTIDE SEQUENCE [LARGE SCALE GENOMIC DNA]</scope>
    <source>
        <strain evidence="3 4">CI04</strain>
    </source>
</reference>
<evidence type="ECO:0000259" key="2">
    <source>
        <dbReference type="Pfam" id="PF13568"/>
    </source>
</evidence>
<keyword evidence="4" id="KW-1185">Reference proteome</keyword>
<evidence type="ECO:0000313" key="4">
    <source>
        <dbReference type="Proteomes" id="UP000182826"/>
    </source>
</evidence>
<feature type="domain" description="Outer membrane protein beta-barrel" evidence="2">
    <location>
        <begin position="36"/>
        <end position="205"/>
    </location>
</feature>
<name>A0A1J7C5Z1_FLAJO</name>
<gene>
    <name evidence="3" type="ORF">BKM63_15480</name>
</gene>
<organism evidence="3 4">
    <name type="scientific">Flavobacterium johnsoniae</name>
    <name type="common">Cytophaga johnsonae</name>
    <dbReference type="NCBI Taxonomy" id="986"/>
    <lineage>
        <taxon>Bacteria</taxon>
        <taxon>Pseudomonadati</taxon>
        <taxon>Bacteroidota</taxon>
        <taxon>Flavobacteriia</taxon>
        <taxon>Flavobacteriales</taxon>
        <taxon>Flavobacteriaceae</taxon>
        <taxon>Flavobacterium</taxon>
    </lineage>
</organism>
<dbReference type="OrthoDB" id="1120420at2"/>
<evidence type="ECO:0000256" key="1">
    <source>
        <dbReference type="SAM" id="SignalP"/>
    </source>
</evidence>
<dbReference type="Proteomes" id="UP000182826">
    <property type="component" value="Unassembled WGS sequence"/>
</dbReference>
<dbReference type="RefSeq" id="WP_071637496.1">
    <property type="nucleotide sequence ID" value="NZ_MLFK01000008.1"/>
</dbReference>
<accession>A0A1J7C5Z1</accession>
<evidence type="ECO:0000313" key="3">
    <source>
        <dbReference type="EMBL" id="OIV41097.1"/>
    </source>
</evidence>
<dbReference type="EMBL" id="MLFK01000008">
    <property type="protein sequence ID" value="OIV41097.1"/>
    <property type="molecule type" value="Genomic_DNA"/>
</dbReference>
<feature type="signal peptide" evidence="1">
    <location>
        <begin position="1"/>
        <end position="19"/>
    </location>
</feature>
<comment type="caution">
    <text evidence="3">The sequence shown here is derived from an EMBL/GenBank/DDBJ whole genome shotgun (WGS) entry which is preliminary data.</text>
</comment>
<protein>
    <recommendedName>
        <fullName evidence="2">Outer membrane protein beta-barrel domain-containing protein</fullName>
    </recommendedName>
</protein>
<feature type="chain" id="PRO_5009644105" description="Outer membrane protein beta-barrel domain-containing protein" evidence="1">
    <location>
        <begin position="20"/>
        <end position="259"/>
    </location>
</feature>
<dbReference type="AlphaFoldDB" id="A0A1J7C5Z1"/>
<dbReference type="InterPro" id="IPR025665">
    <property type="entry name" value="Beta-barrel_OMP_2"/>
</dbReference>
<dbReference type="Pfam" id="PF13568">
    <property type="entry name" value="OMP_b-brl_2"/>
    <property type="match status" value="1"/>
</dbReference>
<keyword evidence="1" id="KW-0732">Signal</keyword>